<dbReference type="Pfam" id="PF00571">
    <property type="entry name" value="CBS"/>
    <property type="match status" value="2"/>
</dbReference>
<dbReference type="SMART" id="SM00116">
    <property type="entry name" value="CBS"/>
    <property type="match status" value="2"/>
</dbReference>
<name>A0A5B9P1P4_9BACT</name>
<dbReference type="PANTHER" id="PTHR13780">
    <property type="entry name" value="AMP-ACTIVATED PROTEIN KINASE, GAMMA REGULATORY SUBUNIT"/>
    <property type="match status" value="1"/>
</dbReference>
<dbReference type="InterPro" id="IPR050511">
    <property type="entry name" value="AMPK_gamma/SDS23_families"/>
</dbReference>
<dbReference type="STRING" id="980251.GCA_001642875_04556"/>
<reference evidence="4 5" key="1">
    <citation type="submission" date="2019-08" db="EMBL/GenBank/DDBJ databases">
        <title>Deep-cultivation of Planctomycetes and their phenomic and genomic characterization uncovers novel biology.</title>
        <authorList>
            <person name="Wiegand S."/>
            <person name="Jogler M."/>
            <person name="Boedeker C."/>
            <person name="Pinto D."/>
            <person name="Vollmers J."/>
            <person name="Rivas-Marin E."/>
            <person name="Kohn T."/>
            <person name="Peeters S.H."/>
            <person name="Heuer A."/>
            <person name="Rast P."/>
            <person name="Oberbeckmann S."/>
            <person name="Bunk B."/>
            <person name="Jeske O."/>
            <person name="Meyerdierks A."/>
            <person name="Storesund J.E."/>
            <person name="Kallscheuer N."/>
            <person name="Luecker S."/>
            <person name="Lage O.M."/>
            <person name="Pohl T."/>
            <person name="Merkel B.J."/>
            <person name="Hornburger P."/>
            <person name="Mueller R.-W."/>
            <person name="Bruemmer F."/>
            <person name="Labrenz M."/>
            <person name="Spormann A.M."/>
            <person name="Op den Camp H."/>
            <person name="Overmann J."/>
            <person name="Amann R."/>
            <person name="Jetten M.S.M."/>
            <person name="Mascher T."/>
            <person name="Medema M.H."/>
            <person name="Devos D.P."/>
            <person name="Kaster A.-K."/>
            <person name="Ovreas L."/>
            <person name="Rohde M."/>
            <person name="Galperin M.Y."/>
            <person name="Jogler C."/>
        </authorList>
    </citation>
    <scope>NUCLEOTIDE SEQUENCE [LARGE SCALE GENOMIC DNA]</scope>
    <source>
        <strain evidence="4 5">FC18</strain>
    </source>
</reference>
<feature type="domain" description="CBS" evidence="3">
    <location>
        <begin position="9"/>
        <end position="65"/>
    </location>
</feature>
<protein>
    <submittedName>
        <fullName evidence="4">Hypoxic response protein 1</fullName>
    </submittedName>
</protein>
<gene>
    <name evidence="4" type="primary">hrp1</name>
    <name evidence="4" type="ORF">MFFC18_02750</name>
</gene>
<dbReference type="InterPro" id="IPR046342">
    <property type="entry name" value="CBS_dom_sf"/>
</dbReference>
<dbReference type="Proteomes" id="UP000322214">
    <property type="component" value="Chromosome"/>
</dbReference>
<evidence type="ECO:0000313" key="4">
    <source>
        <dbReference type="EMBL" id="QEG20427.1"/>
    </source>
</evidence>
<dbReference type="Gene3D" id="3.10.580.10">
    <property type="entry name" value="CBS-domain"/>
    <property type="match status" value="1"/>
</dbReference>
<keyword evidence="1" id="KW-0677">Repeat</keyword>
<organism evidence="4 5">
    <name type="scientific">Mariniblastus fucicola</name>
    <dbReference type="NCBI Taxonomy" id="980251"/>
    <lineage>
        <taxon>Bacteria</taxon>
        <taxon>Pseudomonadati</taxon>
        <taxon>Planctomycetota</taxon>
        <taxon>Planctomycetia</taxon>
        <taxon>Pirellulales</taxon>
        <taxon>Pirellulaceae</taxon>
        <taxon>Mariniblastus</taxon>
    </lineage>
</organism>
<dbReference type="SUPFAM" id="SSF54631">
    <property type="entry name" value="CBS-domain pair"/>
    <property type="match status" value="1"/>
</dbReference>
<evidence type="ECO:0000256" key="1">
    <source>
        <dbReference type="ARBA" id="ARBA00022737"/>
    </source>
</evidence>
<accession>A0A5B9P1P4</accession>
<feature type="domain" description="CBS" evidence="3">
    <location>
        <begin position="74"/>
        <end position="131"/>
    </location>
</feature>
<dbReference type="RefSeq" id="WP_084416822.1">
    <property type="nucleotide sequence ID" value="NZ_CP042912.1"/>
</dbReference>
<dbReference type="EMBL" id="CP042912">
    <property type="protein sequence ID" value="QEG20427.1"/>
    <property type="molecule type" value="Genomic_DNA"/>
</dbReference>
<dbReference type="OrthoDB" id="5295985at2"/>
<keyword evidence="5" id="KW-1185">Reference proteome</keyword>
<sequence length="143" mass="15756">MILKELLRDNRSVYKLGEDSRIIDAVDLMRDRRIGSVVVVDSSGKISGIITDRDIALALAYGAAAANSFLAEVMTRDVFVVNEAMTLSEVTKQFRTFEVKRLPVVNGDGHPVGIVSLDDVMSLLAREMFDTCQALEPKLGHFV</sequence>
<dbReference type="InterPro" id="IPR000644">
    <property type="entry name" value="CBS_dom"/>
</dbReference>
<evidence type="ECO:0000313" key="5">
    <source>
        <dbReference type="Proteomes" id="UP000322214"/>
    </source>
</evidence>
<evidence type="ECO:0000256" key="2">
    <source>
        <dbReference type="PROSITE-ProRule" id="PRU00703"/>
    </source>
</evidence>
<dbReference type="PROSITE" id="PS51371">
    <property type="entry name" value="CBS"/>
    <property type="match status" value="2"/>
</dbReference>
<evidence type="ECO:0000259" key="3">
    <source>
        <dbReference type="PROSITE" id="PS51371"/>
    </source>
</evidence>
<proteinExistence type="predicted"/>
<dbReference type="AlphaFoldDB" id="A0A5B9P1P4"/>
<dbReference type="KEGG" id="mff:MFFC18_02750"/>
<keyword evidence="2" id="KW-0129">CBS domain</keyword>